<gene>
    <name evidence="2" type="ORF">CSSPTR1EN2_LOCUS15273</name>
</gene>
<evidence type="ECO:0000313" key="3">
    <source>
        <dbReference type="Proteomes" id="UP001497512"/>
    </source>
</evidence>
<dbReference type="EMBL" id="OZ019895">
    <property type="protein sequence ID" value="CAK9220204.1"/>
    <property type="molecule type" value="Genomic_DNA"/>
</dbReference>
<feature type="region of interest" description="Disordered" evidence="1">
    <location>
        <begin position="188"/>
        <end position="211"/>
    </location>
</feature>
<feature type="compositionally biased region" description="Polar residues" evidence="1">
    <location>
        <begin position="154"/>
        <end position="170"/>
    </location>
</feature>
<proteinExistence type="predicted"/>
<organism evidence="2 3">
    <name type="scientific">Sphagnum troendelagicum</name>
    <dbReference type="NCBI Taxonomy" id="128251"/>
    <lineage>
        <taxon>Eukaryota</taxon>
        <taxon>Viridiplantae</taxon>
        <taxon>Streptophyta</taxon>
        <taxon>Embryophyta</taxon>
        <taxon>Bryophyta</taxon>
        <taxon>Sphagnophytina</taxon>
        <taxon>Sphagnopsida</taxon>
        <taxon>Sphagnales</taxon>
        <taxon>Sphagnaceae</taxon>
        <taxon>Sphagnum</taxon>
    </lineage>
</organism>
<dbReference type="PANTHER" id="PTHR31722:SF0">
    <property type="entry name" value="OS06G0675200 PROTEIN"/>
    <property type="match status" value="1"/>
</dbReference>
<accession>A0ABP0UFY1</accession>
<evidence type="ECO:0000313" key="2">
    <source>
        <dbReference type="EMBL" id="CAK9220204.1"/>
    </source>
</evidence>
<sequence>MAMGCSSSLVNALDLVCSYEGEGASCSLTSPSCGLGWLSPRISFSTGFVDNNAAGVTEGAEVPGREELWREDLGADFEFCMAFSSVDHRLPGGGSSALKPADELFHKGKLRPLSLPSRKELESMQMQEHPPPQATASVTNVPLLERTILPTTSASTSSCPVLQSSENSGVPKSPRWREVFGLLRRARSDGGRYHQEQQSSQKRQSSTTSSSLRCIFKRPTAEHPVVDTSLLQSKKLPVREAPENLPYYHVPFSSAPPAALEPLAPDRSPVQLQSPAVLSALLVASPIHPTTLAAEVGMKSEEKLLPQAVKSNPRLLPRHKSLGVEGYTNGILTMDSSIEGGEFRNLGSGSGRAVMRKLDNNRGGVDEFHQSTTTPVISPSAQIVLRNLERCSMASGGKHHTAHGPKPLDNNHQHLRALRTREIRRSSEGFSSYSSNVRVTPVLNVPQVCIGPAIRSSASSKGHLAKLRSLFFKKNKADCRPPLTPRKIAA</sequence>
<feature type="compositionally biased region" description="Low complexity" evidence="1">
    <location>
        <begin position="196"/>
        <end position="211"/>
    </location>
</feature>
<protein>
    <submittedName>
        <fullName evidence="2">Uncharacterized protein</fullName>
    </submittedName>
</protein>
<evidence type="ECO:0000256" key="1">
    <source>
        <dbReference type="SAM" id="MobiDB-lite"/>
    </source>
</evidence>
<dbReference type="PANTHER" id="PTHR31722">
    <property type="entry name" value="OS06G0675200 PROTEIN"/>
    <property type="match status" value="1"/>
</dbReference>
<dbReference type="Proteomes" id="UP001497512">
    <property type="component" value="Chromosome 3"/>
</dbReference>
<feature type="region of interest" description="Disordered" evidence="1">
    <location>
        <begin position="154"/>
        <end position="173"/>
    </location>
</feature>
<name>A0ABP0UFY1_9BRYO</name>
<keyword evidence="3" id="KW-1185">Reference proteome</keyword>
<reference evidence="2" key="1">
    <citation type="submission" date="2024-02" db="EMBL/GenBank/DDBJ databases">
        <authorList>
            <consortium name="ELIXIR-Norway"/>
            <consortium name="Elixir Norway"/>
        </authorList>
    </citation>
    <scope>NUCLEOTIDE SEQUENCE</scope>
</reference>